<keyword evidence="9" id="KW-1185">Reference proteome</keyword>
<proteinExistence type="predicted"/>
<evidence type="ECO:0000256" key="5">
    <source>
        <dbReference type="ARBA" id="ARBA00023136"/>
    </source>
</evidence>
<sequence>MASKTRQKSGTQSSASFMDFEEHELQQTLNEFMDDKEQERPANIWNFATIAGIAMLLVVMVYMIQAILGLGVGPDLAGFVEFLPLIGGILVTLVGFGFFVGDRKREKQAKKKREEERKKRTYDFESTEQKKGAYKLDNDLSSKGGNRRFSDDKYQFDRYAFRQRKKLYKSRSNKKLAGVCGGLAEYFGISTTVVRFLFIFAFFAGSGTSLLVYIALAIALDKEPPELDKYGI</sequence>
<keyword evidence="2" id="KW-1003">Cell membrane</keyword>
<dbReference type="EMBL" id="FXTH01000002">
    <property type="protein sequence ID" value="SMO41241.1"/>
    <property type="molecule type" value="Genomic_DNA"/>
</dbReference>
<comment type="subcellular location">
    <subcellularLocation>
        <location evidence="1">Cell membrane</location>
        <topology evidence="1">Single-pass membrane protein</topology>
    </subcellularLocation>
</comment>
<dbReference type="RefSeq" id="WP_246068265.1">
    <property type="nucleotide sequence ID" value="NZ_FXTH01000002.1"/>
</dbReference>
<dbReference type="AlphaFoldDB" id="A0A521B2I7"/>
<organism evidence="8 9">
    <name type="scientific">Fodinibius sediminis</name>
    <dbReference type="NCBI Taxonomy" id="1214077"/>
    <lineage>
        <taxon>Bacteria</taxon>
        <taxon>Pseudomonadati</taxon>
        <taxon>Balneolota</taxon>
        <taxon>Balneolia</taxon>
        <taxon>Balneolales</taxon>
        <taxon>Balneolaceae</taxon>
        <taxon>Fodinibius</taxon>
    </lineage>
</organism>
<dbReference type="InterPro" id="IPR007168">
    <property type="entry name" value="Phageshock_PspC_N"/>
</dbReference>
<feature type="transmembrane region" description="Helical" evidence="6">
    <location>
        <begin position="44"/>
        <end position="70"/>
    </location>
</feature>
<keyword evidence="3 6" id="KW-0812">Transmembrane</keyword>
<dbReference type="Proteomes" id="UP000317593">
    <property type="component" value="Unassembled WGS sequence"/>
</dbReference>
<protein>
    <submittedName>
        <fullName evidence="8">Phage shock protein C (PspC) family protein</fullName>
    </submittedName>
</protein>
<dbReference type="PANTHER" id="PTHR33885:SF3">
    <property type="entry name" value="PHAGE SHOCK PROTEIN C"/>
    <property type="match status" value="1"/>
</dbReference>
<keyword evidence="4 6" id="KW-1133">Transmembrane helix</keyword>
<reference evidence="8 9" key="1">
    <citation type="submission" date="2017-05" db="EMBL/GenBank/DDBJ databases">
        <authorList>
            <person name="Varghese N."/>
            <person name="Submissions S."/>
        </authorList>
    </citation>
    <scope>NUCLEOTIDE SEQUENCE [LARGE SCALE GENOMIC DNA]</scope>
    <source>
        <strain evidence="8 9">DSM 21194</strain>
    </source>
</reference>
<gene>
    <name evidence="8" type="ORF">SAMN06265218_102116</name>
</gene>
<dbReference type="InterPro" id="IPR052027">
    <property type="entry name" value="PspC"/>
</dbReference>
<evidence type="ECO:0000256" key="6">
    <source>
        <dbReference type="SAM" id="Phobius"/>
    </source>
</evidence>
<accession>A0A521B2I7</accession>
<name>A0A521B2I7_9BACT</name>
<feature type="transmembrane region" description="Helical" evidence="6">
    <location>
        <begin position="82"/>
        <end position="101"/>
    </location>
</feature>
<feature type="domain" description="Phage shock protein PspC N-terminal" evidence="7">
    <location>
        <begin position="165"/>
        <end position="223"/>
    </location>
</feature>
<dbReference type="Pfam" id="PF04024">
    <property type="entry name" value="PspC"/>
    <property type="match status" value="1"/>
</dbReference>
<evidence type="ECO:0000256" key="2">
    <source>
        <dbReference type="ARBA" id="ARBA00022475"/>
    </source>
</evidence>
<feature type="transmembrane region" description="Helical" evidence="6">
    <location>
        <begin position="196"/>
        <end position="220"/>
    </location>
</feature>
<evidence type="ECO:0000256" key="3">
    <source>
        <dbReference type="ARBA" id="ARBA00022692"/>
    </source>
</evidence>
<keyword evidence="5 6" id="KW-0472">Membrane</keyword>
<dbReference type="PANTHER" id="PTHR33885">
    <property type="entry name" value="PHAGE SHOCK PROTEIN C"/>
    <property type="match status" value="1"/>
</dbReference>
<evidence type="ECO:0000256" key="1">
    <source>
        <dbReference type="ARBA" id="ARBA00004162"/>
    </source>
</evidence>
<evidence type="ECO:0000256" key="4">
    <source>
        <dbReference type="ARBA" id="ARBA00022989"/>
    </source>
</evidence>
<evidence type="ECO:0000313" key="9">
    <source>
        <dbReference type="Proteomes" id="UP000317593"/>
    </source>
</evidence>
<evidence type="ECO:0000313" key="8">
    <source>
        <dbReference type="EMBL" id="SMO41241.1"/>
    </source>
</evidence>
<dbReference type="GO" id="GO:0005886">
    <property type="term" value="C:plasma membrane"/>
    <property type="evidence" value="ECO:0007669"/>
    <property type="project" value="UniProtKB-SubCell"/>
</dbReference>
<evidence type="ECO:0000259" key="7">
    <source>
        <dbReference type="Pfam" id="PF04024"/>
    </source>
</evidence>